<evidence type="ECO:0000259" key="1">
    <source>
        <dbReference type="Pfam" id="PF03407"/>
    </source>
</evidence>
<dbReference type="InterPro" id="IPR005069">
    <property type="entry name" value="Nucl-diP-sugar_transferase"/>
</dbReference>
<dbReference type="InterPro" id="IPR044821">
    <property type="entry name" value="At1g28695/At4g15970-like"/>
</dbReference>
<name>A0AA88A4Z9_FICCA</name>
<sequence length="197" mass="22661">MDVVWLRDPFQRLSKNETEDLQISTDIYKGNPWNEKHLINTGFYYVRSNNKTIALFDKWYSRKENSTGLKEQDVLLGLLRGGVIRELGLKVRFLNTLYFSGFCQDSKDFRAVTIVHANCCRSVNAKVTDLRAVLRDWKRFKKITSDGRFDAGGNATETFRWTGHWGCWNSWKVGKKTTVGNQTIVGNKTIVGNQTIV</sequence>
<protein>
    <recommendedName>
        <fullName evidence="1">Nucleotide-diphospho-sugar transferase domain-containing protein</fullName>
    </recommendedName>
</protein>
<dbReference type="EMBL" id="BTGU01000023">
    <property type="protein sequence ID" value="GMN46532.1"/>
    <property type="molecule type" value="Genomic_DNA"/>
</dbReference>
<keyword evidence="3" id="KW-1185">Reference proteome</keyword>
<accession>A0AA88A4Z9</accession>
<proteinExistence type="predicted"/>
<evidence type="ECO:0000313" key="2">
    <source>
        <dbReference type="EMBL" id="GMN46532.1"/>
    </source>
</evidence>
<comment type="caution">
    <text evidence="2">The sequence shown here is derived from an EMBL/GenBank/DDBJ whole genome shotgun (WGS) entry which is preliminary data.</text>
</comment>
<dbReference type="AlphaFoldDB" id="A0AA88A4Z9"/>
<organism evidence="2 3">
    <name type="scientific">Ficus carica</name>
    <name type="common">Common fig</name>
    <dbReference type="NCBI Taxonomy" id="3494"/>
    <lineage>
        <taxon>Eukaryota</taxon>
        <taxon>Viridiplantae</taxon>
        <taxon>Streptophyta</taxon>
        <taxon>Embryophyta</taxon>
        <taxon>Tracheophyta</taxon>
        <taxon>Spermatophyta</taxon>
        <taxon>Magnoliopsida</taxon>
        <taxon>eudicotyledons</taxon>
        <taxon>Gunneridae</taxon>
        <taxon>Pentapetalae</taxon>
        <taxon>rosids</taxon>
        <taxon>fabids</taxon>
        <taxon>Rosales</taxon>
        <taxon>Moraceae</taxon>
        <taxon>Ficeae</taxon>
        <taxon>Ficus</taxon>
    </lineage>
</organism>
<feature type="domain" description="Nucleotide-diphospho-sugar transferase" evidence="1">
    <location>
        <begin position="2"/>
        <end position="130"/>
    </location>
</feature>
<dbReference type="PANTHER" id="PTHR46038:SF12">
    <property type="entry name" value="OS03G0731800 PROTEIN"/>
    <property type="match status" value="1"/>
</dbReference>
<dbReference type="PANTHER" id="PTHR46038">
    <property type="entry name" value="EXPRESSED PROTEIN-RELATED"/>
    <property type="match status" value="1"/>
</dbReference>
<dbReference type="Proteomes" id="UP001187192">
    <property type="component" value="Unassembled WGS sequence"/>
</dbReference>
<evidence type="ECO:0000313" key="3">
    <source>
        <dbReference type="Proteomes" id="UP001187192"/>
    </source>
</evidence>
<dbReference type="Pfam" id="PF03407">
    <property type="entry name" value="Nucleotid_trans"/>
    <property type="match status" value="1"/>
</dbReference>
<reference evidence="2" key="1">
    <citation type="submission" date="2023-07" db="EMBL/GenBank/DDBJ databases">
        <title>draft genome sequence of fig (Ficus carica).</title>
        <authorList>
            <person name="Takahashi T."/>
            <person name="Nishimura K."/>
        </authorList>
    </citation>
    <scope>NUCLEOTIDE SEQUENCE</scope>
</reference>
<gene>
    <name evidence="2" type="ORF">TIFTF001_015717</name>
</gene>